<reference evidence="10 11" key="1">
    <citation type="submission" date="2017-01" db="EMBL/GenBank/DDBJ databases">
        <title>Draft genome sequence of Diplodia seriata F98.1, a fungal species involved in grapevine trunk diseases.</title>
        <authorList>
            <person name="Robert-Siegwald G."/>
            <person name="Vallet J."/>
            <person name="Abou-Mansour E."/>
            <person name="Xu J."/>
            <person name="Rey P."/>
            <person name="Bertsch C."/>
            <person name="Rego C."/>
            <person name="Larignon P."/>
            <person name="Fontaine F."/>
            <person name="Lebrun M.-H."/>
        </authorList>
    </citation>
    <scope>NUCLEOTIDE SEQUENCE [LARGE SCALE GENOMIC DNA]</scope>
    <source>
        <strain evidence="10 11">F98.1</strain>
    </source>
</reference>
<feature type="transmembrane region" description="Helical" evidence="8">
    <location>
        <begin position="137"/>
        <end position="157"/>
    </location>
</feature>
<dbReference type="AlphaFoldDB" id="A0A1S8B4Z4"/>
<organism evidence="10 11">
    <name type="scientific">Diplodia seriata</name>
    <dbReference type="NCBI Taxonomy" id="420778"/>
    <lineage>
        <taxon>Eukaryota</taxon>
        <taxon>Fungi</taxon>
        <taxon>Dikarya</taxon>
        <taxon>Ascomycota</taxon>
        <taxon>Pezizomycotina</taxon>
        <taxon>Dothideomycetes</taxon>
        <taxon>Dothideomycetes incertae sedis</taxon>
        <taxon>Botryosphaeriales</taxon>
        <taxon>Botryosphaeriaceae</taxon>
        <taxon>Diplodia</taxon>
    </lineage>
</organism>
<dbReference type="CDD" id="cd17323">
    <property type="entry name" value="MFS_Tpo1_MDR_like"/>
    <property type="match status" value="1"/>
</dbReference>
<sequence length="536" mass="57921">MDEQKSLGTSSQPGRTRVSKRGLLANGAPVTAAVLDWHYEGNGIAGDPYIVQWIADDPGNPLFWKSWYKWFIALSVASTTLCVSFCSSAYSGGLEGIKKDLGASHEVATVGLSLFVLGFGIGPLIWAPLGEMYGRRVVFFATFAALTAFNAGTAAARNIETVLILRLLGGTFGASPFTNAGGVIADIFDIRERGFAMCIFAVAPFMGPVIGPLVGGFLGETEGWRWIQGVMAIFSGAVWIFVSLAVPETYSPVLLRRRAAELSRLTGKVYLTKAQVEAESGKKPASLKDALYTNLSRPWILLFREPIVFLLSFYMAVIYGTLYMLFGAYPIVYQQYRGWSLGVSGLPFIGVAVGMLASVAYNIWIDNPRYLRLLHENNGTAPPEARLPPGLVGAVALPVGLFIFAWTNGPELPWAPSVIAGAPFGFAMVLVFLSVMNYLVDSYTIYAASVLAANSVFRAIFGAVFPLFTRQMYSGLGIHWASTIPAFLSLICLPFPFLFYRFGKRIRRKCKYSALAAAATASLQKSSGLAGPADAV</sequence>
<dbReference type="PANTHER" id="PTHR23502:SF186">
    <property type="entry name" value="MAJOR FACILITATOR SUPERFAMILY (MFS) PROFILE DOMAIN-CONTAINING PROTEIN"/>
    <property type="match status" value="1"/>
</dbReference>
<comment type="similarity">
    <text evidence="7">Belongs to the major facilitator superfamily. DHA1 family. Polyamines/proton antiporter (TC 2.A.1.2.16) subfamily.</text>
</comment>
<evidence type="ECO:0000256" key="5">
    <source>
        <dbReference type="ARBA" id="ARBA00022989"/>
    </source>
</evidence>
<dbReference type="GO" id="GO:0005886">
    <property type="term" value="C:plasma membrane"/>
    <property type="evidence" value="ECO:0007669"/>
    <property type="project" value="UniProtKB-SubCell"/>
</dbReference>
<evidence type="ECO:0000256" key="6">
    <source>
        <dbReference type="ARBA" id="ARBA00023136"/>
    </source>
</evidence>
<feature type="transmembrane region" description="Helical" evidence="8">
    <location>
        <begin position="70"/>
        <end position="90"/>
    </location>
</feature>
<dbReference type="SUPFAM" id="SSF103473">
    <property type="entry name" value="MFS general substrate transporter"/>
    <property type="match status" value="1"/>
</dbReference>
<dbReference type="Proteomes" id="UP000190776">
    <property type="component" value="Unassembled WGS sequence"/>
</dbReference>
<feature type="transmembrane region" description="Helical" evidence="8">
    <location>
        <begin position="385"/>
        <end position="406"/>
    </location>
</feature>
<dbReference type="PROSITE" id="PS50850">
    <property type="entry name" value="MFS"/>
    <property type="match status" value="1"/>
</dbReference>
<evidence type="ECO:0000256" key="2">
    <source>
        <dbReference type="ARBA" id="ARBA00022448"/>
    </source>
</evidence>
<dbReference type="Pfam" id="PF07690">
    <property type="entry name" value="MFS_1"/>
    <property type="match status" value="1"/>
</dbReference>
<dbReference type="FunFam" id="1.20.1250.20:FF:000266">
    <property type="entry name" value="MFS multidrug transporter, putative"/>
    <property type="match status" value="1"/>
</dbReference>
<feature type="transmembrane region" description="Helical" evidence="8">
    <location>
        <begin position="480"/>
        <end position="500"/>
    </location>
</feature>
<feature type="transmembrane region" description="Helical" evidence="8">
    <location>
        <begin position="307"/>
        <end position="326"/>
    </location>
</feature>
<feature type="transmembrane region" description="Helical" evidence="8">
    <location>
        <begin position="110"/>
        <end position="130"/>
    </location>
</feature>
<keyword evidence="3" id="KW-1003">Cell membrane</keyword>
<keyword evidence="5 8" id="KW-1133">Transmembrane helix</keyword>
<keyword evidence="4 8" id="KW-0812">Transmembrane</keyword>
<proteinExistence type="inferred from homology"/>
<feature type="domain" description="Major facilitator superfamily (MFS) profile" evidence="9">
    <location>
        <begin position="72"/>
        <end position="504"/>
    </location>
</feature>
<evidence type="ECO:0000259" key="9">
    <source>
        <dbReference type="PROSITE" id="PS50850"/>
    </source>
</evidence>
<evidence type="ECO:0000256" key="4">
    <source>
        <dbReference type="ARBA" id="ARBA00022692"/>
    </source>
</evidence>
<feature type="transmembrane region" description="Helical" evidence="8">
    <location>
        <begin position="346"/>
        <end position="364"/>
    </location>
</feature>
<comment type="caution">
    <text evidence="10">The sequence shown here is derived from an EMBL/GenBank/DDBJ whole genome shotgun (WGS) entry which is preliminary data.</text>
</comment>
<comment type="subcellular location">
    <subcellularLocation>
        <location evidence="1">Cell membrane</location>
        <topology evidence="1">Multi-pass membrane protein</topology>
    </subcellularLocation>
</comment>
<gene>
    <name evidence="10" type="ORF">BK809_0006937</name>
</gene>
<feature type="transmembrane region" description="Helical" evidence="8">
    <location>
        <begin position="412"/>
        <end position="433"/>
    </location>
</feature>
<accession>A0A1S8B4Z4</accession>
<dbReference type="STRING" id="420778.A0A1S8B4Z4"/>
<evidence type="ECO:0000313" key="10">
    <source>
        <dbReference type="EMBL" id="OMP82627.1"/>
    </source>
</evidence>
<evidence type="ECO:0000256" key="8">
    <source>
        <dbReference type="SAM" id="Phobius"/>
    </source>
</evidence>
<evidence type="ECO:0000313" key="11">
    <source>
        <dbReference type="Proteomes" id="UP000190776"/>
    </source>
</evidence>
<feature type="transmembrane region" description="Helical" evidence="8">
    <location>
        <begin position="445"/>
        <end position="468"/>
    </location>
</feature>
<dbReference type="InterPro" id="IPR020846">
    <property type="entry name" value="MFS_dom"/>
</dbReference>
<dbReference type="PANTHER" id="PTHR23502">
    <property type="entry name" value="MAJOR FACILITATOR SUPERFAMILY"/>
    <property type="match status" value="1"/>
</dbReference>
<protein>
    <submittedName>
        <fullName evidence="10">Putative MFS-type transporter</fullName>
    </submittedName>
</protein>
<evidence type="ECO:0000256" key="1">
    <source>
        <dbReference type="ARBA" id="ARBA00004651"/>
    </source>
</evidence>
<keyword evidence="2" id="KW-0813">Transport</keyword>
<feature type="transmembrane region" description="Helical" evidence="8">
    <location>
        <begin position="226"/>
        <end position="247"/>
    </location>
</feature>
<dbReference type="InterPro" id="IPR011701">
    <property type="entry name" value="MFS"/>
</dbReference>
<dbReference type="Gene3D" id="1.20.1250.20">
    <property type="entry name" value="MFS general substrate transporter like domains"/>
    <property type="match status" value="1"/>
</dbReference>
<feature type="transmembrane region" description="Helical" evidence="8">
    <location>
        <begin position="163"/>
        <end position="188"/>
    </location>
</feature>
<evidence type="ECO:0000256" key="7">
    <source>
        <dbReference type="ARBA" id="ARBA00038459"/>
    </source>
</evidence>
<dbReference type="EMBL" id="MSZU01000114">
    <property type="protein sequence ID" value="OMP82627.1"/>
    <property type="molecule type" value="Genomic_DNA"/>
</dbReference>
<dbReference type="GO" id="GO:0022857">
    <property type="term" value="F:transmembrane transporter activity"/>
    <property type="evidence" value="ECO:0007669"/>
    <property type="project" value="InterPro"/>
</dbReference>
<evidence type="ECO:0000256" key="3">
    <source>
        <dbReference type="ARBA" id="ARBA00022475"/>
    </source>
</evidence>
<dbReference type="OrthoDB" id="446368at2759"/>
<dbReference type="InterPro" id="IPR036259">
    <property type="entry name" value="MFS_trans_sf"/>
</dbReference>
<name>A0A1S8B4Z4_9PEZI</name>
<feature type="transmembrane region" description="Helical" evidence="8">
    <location>
        <begin position="195"/>
        <end position="214"/>
    </location>
</feature>
<keyword evidence="6 8" id="KW-0472">Membrane</keyword>